<organism evidence="1 2">
    <name type="scientific">Pseudoalteromonas luteoviolacea CPMOR-1</name>
    <dbReference type="NCBI Taxonomy" id="1365248"/>
    <lineage>
        <taxon>Bacteria</taxon>
        <taxon>Pseudomonadati</taxon>
        <taxon>Pseudomonadota</taxon>
        <taxon>Gammaproteobacteria</taxon>
        <taxon>Alteromonadales</taxon>
        <taxon>Pseudoalteromonadaceae</taxon>
        <taxon>Pseudoalteromonas</taxon>
    </lineage>
</organism>
<name>A0A162BJ04_9GAMM</name>
<accession>A0A162BJ04</accession>
<protein>
    <submittedName>
        <fullName evidence="1">Uncharacterized protein</fullName>
    </submittedName>
</protein>
<evidence type="ECO:0000313" key="1">
    <source>
        <dbReference type="EMBL" id="KZN62851.1"/>
    </source>
</evidence>
<dbReference type="Proteomes" id="UP000076486">
    <property type="component" value="Unassembled WGS sequence"/>
</dbReference>
<dbReference type="PATRIC" id="fig|1365248.3.peg.2701"/>
<sequence>MTAQQHEVVKQAILKGNTIKTPTKKAGNQMTAMMGDWNEKYMSVLPNTALKTRHFNTLSRPCNSLTEVKSNATMTITTAKASP</sequence>
<comment type="caution">
    <text evidence="1">The sequence shown here is derived from an EMBL/GenBank/DDBJ whole genome shotgun (WGS) entry which is preliminary data.</text>
</comment>
<proteinExistence type="predicted"/>
<gene>
    <name evidence="1" type="ORF">N473_18220</name>
</gene>
<reference evidence="1 2" key="1">
    <citation type="submission" date="2013-07" db="EMBL/GenBank/DDBJ databases">
        <title>Comparative Genomic and Metabolomic Analysis of Twelve Strains of Pseudoalteromonas luteoviolacea.</title>
        <authorList>
            <person name="Vynne N.G."/>
            <person name="Mansson M."/>
            <person name="Gram L."/>
        </authorList>
    </citation>
    <scope>NUCLEOTIDE SEQUENCE [LARGE SCALE GENOMIC DNA]</scope>
    <source>
        <strain evidence="1 2">CPMOR-1</strain>
    </source>
</reference>
<dbReference type="AlphaFoldDB" id="A0A162BJ04"/>
<evidence type="ECO:0000313" key="2">
    <source>
        <dbReference type="Proteomes" id="UP000076486"/>
    </source>
</evidence>
<dbReference type="EMBL" id="AUYC01000030">
    <property type="protein sequence ID" value="KZN62851.1"/>
    <property type="molecule type" value="Genomic_DNA"/>
</dbReference>